<reference evidence="5 6" key="1">
    <citation type="journal article" date="2011" name="Stand. Genomic Sci.">
        <title>Complete genome sequence of the acetate-degrading sulfate reducer Desulfobacca acetoxidans type strain (ASRB2).</title>
        <authorList>
            <person name="Goker M."/>
            <person name="Teshima H."/>
            <person name="Lapidus A."/>
            <person name="Nolan M."/>
            <person name="Lucas S."/>
            <person name="Hammon N."/>
            <person name="Deshpande S."/>
            <person name="Cheng J.F."/>
            <person name="Tapia R."/>
            <person name="Han C."/>
            <person name="Goodwin L."/>
            <person name="Pitluck S."/>
            <person name="Huntemann M."/>
            <person name="Liolios K."/>
            <person name="Ivanova N."/>
            <person name="Pagani I."/>
            <person name="Mavromatis K."/>
            <person name="Ovchinikova G."/>
            <person name="Pati A."/>
            <person name="Chen A."/>
            <person name="Palaniappan K."/>
            <person name="Land M."/>
            <person name="Hauser L."/>
            <person name="Brambilla E.M."/>
            <person name="Rohde M."/>
            <person name="Spring S."/>
            <person name="Detter J.C."/>
            <person name="Woyke T."/>
            <person name="Bristow J."/>
            <person name="Eisen J.A."/>
            <person name="Markowitz V."/>
            <person name="Hugenholtz P."/>
            <person name="Kyrpides N.C."/>
            <person name="Klenk H.P."/>
        </authorList>
    </citation>
    <scope>NUCLEOTIDE SEQUENCE [LARGE SCALE GENOMIC DNA]</scope>
    <source>
        <strain evidence="6">ATCC 700848 / DSM 11109 / ASRB2</strain>
    </source>
</reference>
<keyword evidence="1" id="KW-0479">Metal-binding</keyword>
<evidence type="ECO:0000313" key="6">
    <source>
        <dbReference type="Proteomes" id="UP000000483"/>
    </source>
</evidence>
<proteinExistence type="predicted"/>
<evidence type="ECO:0000313" key="5">
    <source>
        <dbReference type="EMBL" id="AEB09536.1"/>
    </source>
</evidence>
<dbReference type="EMBL" id="CP002629">
    <property type="protein sequence ID" value="AEB09536.1"/>
    <property type="molecule type" value="Genomic_DNA"/>
</dbReference>
<dbReference type="PANTHER" id="PTHR40447:SF1">
    <property type="entry name" value="ANAEROBIC SULFITE REDUCTASE SUBUNIT A"/>
    <property type="match status" value="1"/>
</dbReference>
<dbReference type="InterPro" id="IPR009051">
    <property type="entry name" value="Helical_ferredxn"/>
</dbReference>
<name>F2NCW2_DESAR</name>
<dbReference type="SUPFAM" id="SSF46548">
    <property type="entry name" value="alpha-helical ferredoxin"/>
    <property type="match status" value="1"/>
</dbReference>
<dbReference type="OrthoDB" id="9795302at2"/>
<keyword evidence="3" id="KW-0411">Iron-sulfur</keyword>
<dbReference type="InterPro" id="IPR017896">
    <property type="entry name" value="4Fe4S_Fe-S-bd"/>
</dbReference>
<dbReference type="InterPro" id="IPR017900">
    <property type="entry name" value="4Fe4S_Fe_S_CS"/>
</dbReference>
<dbReference type="Proteomes" id="UP000000483">
    <property type="component" value="Chromosome"/>
</dbReference>
<dbReference type="PROSITE" id="PS00198">
    <property type="entry name" value="4FE4S_FER_1"/>
    <property type="match status" value="2"/>
</dbReference>
<dbReference type="Gene3D" id="1.10.1060.10">
    <property type="entry name" value="Alpha-helical ferredoxin"/>
    <property type="match status" value="1"/>
</dbReference>
<evidence type="ECO:0000256" key="1">
    <source>
        <dbReference type="ARBA" id="ARBA00022723"/>
    </source>
</evidence>
<evidence type="ECO:0000259" key="4">
    <source>
        <dbReference type="PROSITE" id="PS51379"/>
    </source>
</evidence>
<dbReference type="PROSITE" id="PS51379">
    <property type="entry name" value="4FE4S_FER_2"/>
    <property type="match status" value="2"/>
</dbReference>
<feature type="domain" description="4Fe-4S ferredoxin-type" evidence="4">
    <location>
        <begin position="259"/>
        <end position="291"/>
    </location>
</feature>
<keyword evidence="2" id="KW-0408">Iron</keyword>
<dbReference type="GO" id="GO:0046872">
    <property type="term" value="F:metal ion binding"/>
    <property type="evidence" value="ECO:0007669"/>
    <property type="project" value="UniProtKB-KW"/>
</dbReference>
<feature type="domain" description="4Fe-4S ferredoxin-type" evidence="4">
    <location>
        <begin position="337"/>
        <end position="368"/>
    </location>
</feature>
<protein>
    <submittedName>
        <fullName evidence="5">4Fe-4S ferredoxin, iron-sulfur binding protein</fullName>
    </submittedName>
</protein>
<dbReference type="RefSeq" id="WP_013706646.1">
    <property type="nucleotide sequence ID" value="NC_015388.1"/>
</dbReference>
<dbReference type="eggNOG" id="COG0479">
    <property type="taxonomic scope" value="Bacteria"/>
</dbReference>
<reference evidence="6" key="2">
    <citation type="submission" date="2011-03" db="EMBL/GenBank/DDBJ databases">
        <title>The complete genome of Desulfobacca acetoxidans DSM 11109.</title>
        <authorList>
            <consortium name="US DOE Joint Genome Institute (JGI-PGF)"/>
            <person name="Lucas S."/>
            <person name="Copeland A."/>
            <person name="Lapidus A."/>
            <person name="Bruce D."/>
            <person name="Goodwin L."/>
            <person name="Pitluck S."/>
            <person name="Peters L."/>
            <person name="Kyrpides N."/>
            <person name="Mavromatis K."/>
            <person name="Ivanova N."/>
            <person name="Ovchinnikova G."/>
            <person name="Teshima H."/>
            <person name="Detter J.C."/>
            <person name="Han C."/>
            <person name="Land M."/>
            <person name="Hauser L."/>
            <person name="Markowitz V."/>
            <person name="Cheng J.-F."/>
            <person name="Hugenholtz P."/>
            <person name="Woyke T."/>
            <person name="Wu D."/>
            <person name="Spring S."/>
            <person name="Schueler E."/>
            <person name="Brambilla E."/>
            <person name="Klenk H.-P."/>
            <person name="Eisen J.A."/>
        </authorList>
    </citation>
    <scope>NUCLEOTIDE SEQUENCE [LARGE SCALE GENOMIC DNA]</scope>
    <source>
        <strain evidence="6">ATCC 700848 / DSM 11109 / ASRB2</strain>
    </source>
</reference>
<dbReference type="HOGENOM" id="CLU_046702_1_0_7"/>
<dbReference type="PANTHER" id="PTHR40447">
    <property type="entry name" value="ANAEROBIC SULFITE REDUCTASE SUBUNIT A"/>
    <property type="match status" value="1"/>
</dbReference>
<accession>F2NCW2</accession>
<dbReference type="Pfam" id="PF17179">
    <property type="entry name" value="Fer4_22"/>
    <property type="match status" value="1"/>
</dbReference>
<keyword evidence="6" id="KW-1185">Reference proteome</keyword>
<evidence type="ECO:0000256" key="2">
    <source>
        <dbReference type="ARBA" id="ARBA00023004"/>
    </source>
</evidence>
<dbReference type="GO" id="GO:0051536">
    <property type="term" value="F:iron-sulfur cluster binding"/>
    <property type="evidence" value="ECO:0007669"/>
    <property type="project" value="UniProtKB-KW"/>
</dbReference>
<evidence type="ECO:0000256" key="3">
    <source>
        <dbReference type="ARBA" id="ARBA00023014"/>
    </source>
</evidence>
<gene>
    <name evidence="5" type="ordered locus">Desac_1690</name>
</gene>
<dbReference type="KEGG" id="dao:Desac_1690"/>
<sequence>MSTPRLQVGEEAVISAAVLPILIDVIVQEGFQPVGPTVQDGYLVLDALSGTADLPQGWTTDADAGAFRLTRRDDQAYFGFNLGQESWKKYLYPPSVPLFRTERQESGLRFQYLPEEVPSYAFIGVRACELAALAIHDRIFLQGPYSDPVYAARRQSLFIVAINCTESDAACFCASLGTGPGAAAGFDLALTEISCGSDGAFLVTVGTPRGAEVILKLPWQPATGAQQERARELIRQAAHSQKRNLSTDDLPGLLYNNYNHPHWDEVAARCLSCGNCTLVCPTCFCHRIEDKSDLDGRAAERWRHWDACHTLQFAYIHGGSLRNSPKSRYRQWLTHKLAAWFDQFGSLGCVGCGRCLVWCPVGIDLTAEVQAIRVNPTQE</sequence>
<dbReference type="STRING" id="880072.Desac_1690"/>
<dbReference type="AlphaFoldDB" id="F2NCW2"/>
<organism evidence="5 6">
    <name type="scientific">Desulfobacca acetoxidans (strain ATCC 700848 / DSM 11109 / ASRB2)</name>
    <dbReference type="NCBI Taxonomy" id="880072"/>
    <lineage>
        <taxon>Bacteria</taxon>
        <taxon>Pseudomonadati</taxon>
        <taxon>Thermodesulfobacteriota</taxon>
        <taxon>Desulfobaccia</taxon>
        <taxon>Desulfobaccales</taxon>
        <taxon>Desulfobaccaceae</taxon>
        <taxon>Desulfobacca</taxon>
    </lineage>
</organism>